<dbReference type="OrthoDB" id="1431065at2"/>
<dbReference type="STRING" id="1640674.SAMN05216323_104415"/>
<evidence type="ECO:0000313" key="1">
    <source>
        <dbReference type="EMBL" id="SDC68663.1"/>
    </source>
</evidence>
<reference evidence="1 2" key="1">
    <citation type="submission" date="2016-09" db="EMBL/GenBank/DDBJ databases">
        <authorList>
            <person name="Capua I."/>
            <person name="De Benedictis P."/>
            <person name="Joannis T."/>
            <person name="Lombin L.H."/>
            <person name="Cattoli G."/>
        </authorList>
    </citation>
    <scope>NUCLEOTIDE SEQUENCE [LARGE SCALE GENOMIC DNA]</scope>
    <source>
        <strain evidence="1 2">A7P-90m</strain>
    </source>
</reference>
<dbReference type="Proteomes" id="UP000199452">
    <property type="component" value="Unassembled WGS sequence"/>
</dbReference>
<dbReference type="AlphaFoldDB" id="A0A1G6NL95"/>
<dbReference type="RefSeq" id="WP_092439165.1">
    <property type="nucleotide sequence ID" value="NZ_FMYP01000044.1"/>
</dbReference>
<sequence>MKKSLLNIVIPLRAQLLLFPAIVNSLERKEFDFLPHLDRWMKEVEAILVNNSIPDCAEVAGFRSKILAPAFAHTHKVSTRKQQVSVAAGVLYDVQNLVLNVLKPYEIKVGESRELISQLLSMVKQTGAVKYENGDFQSFINTLWNLFCTHQQLKPGAAKLQTLLSSADIMRLMAEEVEPSEWI</sequence>
<protein>
    <submittedName>
        <fullName evidence="1">Uncharacterized protein</fullName>
    </submittedName>
</protein>
<keyword evidence="2" id="KW-1185">Reference proteome</keyword>
<gene>
    <name evidence="1" type="ORF">SAMN05216323_104415</name>
</gene>
<accession>A0A1G6NL95</accession>
<name>A0A1G6NL95_9BACT</name>
<evidence type="ECO:0000313" key="2">
    <source>
        <dbReference type="Proteomes" id="UP000199452"/>
    </source>
</evidence>
<dbReference type="EMBL" id="FMYP01000044">
    <property type="protein sequence ID" value="SDC68663.1"/>
    <property type="molecule type" value="Genomic_DNA"/>
</dbReference>
<organism evidence="1 2">
    <name type="scientific">Williamwhitmania taraxaci</name>
    <dbReference type="NCBI Taxonomy" id="1640674"/>
    <lineage>
        <taxon>Bacteria</taxon>
        <taxon>Pseudomonadati</taxon>
        <taxon>Bacteroidota</taxon>
        <taxon>Bacteroidia</taxon>
        <taxon>Bacteroidales</taxon>
        <taxon>Williamwhitmaniaceae</taxon>
        <taxon>Williamwhitmania</taxon>
    </lineage>
</organism>
<proteinExistence type="predicted"/>